<feature type="region of interest" description="Disordered" evidence="1">
    <location>
        <begin position="173"/>
        <end position="199"/>
    </location>
</feature>
<accession>A0ABM3C4W9</accession>
<name>A0ABM3C4W9_DROKI</name>
<reference evidence="4" key="1">
    <citation type="submission" date="2025-08" db="UniProtKB">
        <authorList>
            <consortium name="RefSeq"/>
        </authorList>
    </citation>
    <scope>IDENTIFICATION</scope>
    <source>
        <strain evidence="4">14028-0561.14</strain>
        <tissue evidence="4">Whole fly</tissue>
    </source>
</reference>
<dbReference type="GeneID" id="108083455"/>
<keyword evidence="2" id="KW-1133">Transmembrane helix</keyword>
<organism evidence="3 4">
    <name type="scientific">Drosophila kikkawai</name>
    <name type="common">Fruit fly</name>
    <dbReference type="NCBI Taxonomy" id="30033"/>
    <lineage>
        <taxon>Eukaryota</taxon>
        <taxon>Metazoa</taxon>
        <taxon>Ecdysozoa</taxon>
        <taxon>Arthropoda</taxon>
        <taxon>Hexapoda</taxon>
        <taxon>Insecta</taxon>
        <taxon>Pterygota</taxon>
        <taxon>Neoptera</taxon>
        <taxon>Endopterygota</taxon>
        <taxon>Diptera</taxon>
        <taxon>Brachycera</taxon>
        <taxon>Muscomorpha</taxon>
        <taxon>Ephydroidea</taxon>
        <taxon>Drosophilidae</taxon>
        <taxon>Drosophila</taxon>
        <taxon>Sophophora</taxon>
    </lineage>
</organism>
<keyword evidence="2" id="KW-0812">Transmembrane</keyword>
<keyword evidence="3" id="KW-1185">Reference proteome</keyword>
<proteinExistence type="predicted"/>
<protein>
    <submittedName>
        <fullName evidence="4">Uncharacterized protein</fullName>
    </submittedName>
</protein>
<gene>
    <name evidence="4" type="primary">LOC108083455</name>
</gene>
<feature type="transmembrane region" description="Helical" evidence="2">
    <location>
        <begin position="82"/>
        <end position="102"/>
    </location>
</feature>
<evidence type="ECO:0000313" key="3">
    <source>
        <dbReference type="Proteomes" id="UP001652661"/>
    </source>
</evidence>
<evidence type="ECO:0000256" key="2">
    <source>
        <dbReference type="SAM" id="Phobius"/>
    </source>
</evidence>
<dbReference type="RefSeq" id="XP_041630718.1">
    <property type="nucleotide sequence ID" value="XM_041774784.2"/>
</dbReference>
<dbReference type="Proteomes" id="UP001652661">
    <property type="component" value="Chromosome X"/>
</dbReference>
<sequence>MCQKKSLEKMFEIISFLFLFALALFSWAVLCLQHALEIRKRADRDYIVERNTEPPEVTFEPHECQKPSEPPGPLSAALDFAMSYWVMLALTLGLSKLLQLAGRQAKIYFMGRTVEVSTLTEQTLQPCQQNQDNLDLAVVKENTALKEQLNVLQTHCLEMRELLQELRLGSSSSLKSSSSQECSQSGDEEVVTTGSSQPSQNLYITNNHIHICCDNKESCRQAVSSKCGVNTYIPGPKKRPMIAAMDGKK</sequence>
<evidence type="ECO:0000256" key="1">
    <source>
        <dbReference type="SAM" id="MobiDB-lite"/>
    </source>
</evidence>
<feature type="compositionally biased region" description="Low complexity" evidence="1">
    <location>
        <begin position="173"/>
        <end position="185"/>
    </location>
</feature>
<evidence type="ECO:0000313" key="4">
    <source>
        <dbReference type="RefSeq" id="XP_041630718.1"/>
    </source>
</evidence>
<keyword evidence="2" id="KW-0472">Membrane</keyword>